<reference evidence="3 4" key="1">
    <citation type="journal article" date="2019" name="Fungal Biol. Biotechnol.">
        <title>Draft genome sequence of fastidious pathogen Ceratobasidium theobromae, which causes vascular-streak dieback in Theobroma cacao.</title>
        <authorList>
            <person name="Ali S.S."/>
            <person name="Asman A."/>
            <person name="Shao J."/>
            <person name="Firmansyah A.P."/>
            <person name="Susilo A.W."/>
            <person name="Rosmana A."/>
            <person name="McMahon P."/>
            <person name="Junaid M."/>
            <person name="Guest D."/>
            <person name="Kheng T.Y."/>
            <person name="Meinhardt L.W."/>
            <person name="Bailey B.A."/>
        </authorList>
    </citation>
    <scope>NUCLEOTIDE SEQUENCE [LARGE SCALE GENOMIC DNA]</scope>
    <source>
        <strain evidence="3 4">CT2</strain>
    </source>
</reference>
<evidence type="ECO:0000313" key="4">
    <source>
        <dbReference type="Proteomes" id="UP000383932"/>
    </source>
</evidence>
<dbReference type="AlphaFoldDB" id="A0A5N5QSE2"/>
<comment type="caution">
    <text evidence="3">The sequence shown here is derived from an EMBL/GenBank/DDBJ whole genome shotgun (WGS) entry which is preliminary data.</text>
</comment>
<keyword evidence="2" id="KW-0472">Membrane</keyword>
<dbReference type="Gene3D" id="2.60.120.260">
    <property type="entry name" value="Galactose-binding domain-like"/>
    <property type="match status" value="2"/>
</dbReference>
<evidence type="ECO:0000313" key="3">
    <source>
        <dbReference type="EMBL" id="KAB5594471.1"/>
    </source>
</evidence>
<dbReference type="EMBL" id="SSOP01000020">
    <property type="protein sequence ID" value="KAB5594471.1"/>
    <property type="molecule type" value="Genomic_DNA"/>
</dbReference>
<accession>A0A5N5QSE2</accession>
<organism evidence="3 4">
    <name type="scientific">Ceratobasidium theobromae</name>
    <dbReference type="NCBI Taxonomy" id="1582974"/>
    <lineage>
        <taxon>Eukaryota</taxon>
        <taxon>Fungi</taxon>
        <taxon>Dikarya</taxon>
        <taxon>Basidiomycota</taxon>
        <taxon>Agaricomycotina</taxon>
        <taxon>Agaricomycetes</taxon>
        <taxon>Cantharellales</taxon>
        <taxon>Ceratobasidiaceae</taxon>
        <taxon>Ceratobasidium</taxon>
    </lineage>
</organism>
<proteinExistence type="predicted"/>
<feature type="region of interest" description="Disordered" evidence="1">
    <location>
        <begin position="275"/>
        <end position="295"/>
    </location>
</feature>
<feature type="transmembrane region" description="Helical" evidence="2">
    <location>
        <begin position="298"/>
        <end position="323"/>
    </location>
</feature>
<gene>
    <name evidence="3" type="ORF">CTheo_2102</name>
</gene>
<keyword evidence="4" id="KW-1185">Reference proteome</keyword>
<dbReference type="Proteomes" id="UP000383932">
    <property type="component" value="Unassembled WGS sequence"/>
</dbReference>
<sequence length="418" mass="44402">MSTHDITIDDGCPLITYTGDWNDSSNTDILDQYWLNTYHSTSQAGASASFKFTGTAVYLYGSKRPSHGSYEVDVDGNSLGEFDGSSNTIESTVLLASAQDLTWGEHTVTITNSDTRGGFLDLDQIRWTTGKPGLTSITNTTRIDDADDSAIVSYTPADSWSDSDPTGQTGAYNKGTVHTTTSLGSAVSVRFSGNAVYVFGSTDSSSGAFDVQVDGKSTVSLDGTTSTFRQPSLLYYADGFDSGDHTLTLTNRRGGSILRFDYIVASTWAESGDPAASPSSSVASANSQDAGQRSNTGAVIGGVVGGIVGLILLTMFAFCFLRLRRAAKMDETRSDLKVVVGDENQSKQRPLSQFSWNPQRSWLGTRPMSTVSGASGPGIAGVGAHSTTGWAFRRRSGQQFDMGEKSNRSSTLAPPPSR</sequence>
<dbReference type="OrthoDB" id="2576082at2759"/>
<feature type="region of interest" description="Disordered" evidence="1">
    <location>
        <begin position="393"/>
        <end position="418"/>
    </location>
</feature>
<evidence type="ECO:0000256" key="2">
    <source>
        <dbReference type="SAM" id="Phobius"/>
    </source>
</evidence>
<name>A0A5N5QSE2_9AGAM</name>
<evidence type="ECO:0000256" key="1">
    <source>
        <dbReference type="SAM" id="MobiDB-lite"/>
    </source>
</evidence>
<keyword evidence="2" id="KW-1133">Transmembrane helix</keyword>
<feature type="compositionally biased region" description="Low complexity" evidence="1">
    <location>
        <begin position="275"/>
        <end position="290"/>
    </location>
</feature>
<protein>
    <submittedName>
        <fullName evidence="3">Transmembrane protein</fullName>
    </submittedName>
</protein>
<keyword evidence="2 3" id="KW-0812">Transmembrane</keyword>